<organism evidence="2 3">
    <name type="scientific">Orrella marina</name>
    <dbReference type="NCBI Taxonomy" id="2163011"/>
    <lineage>
        <taxon>Bacteria</taxon>
        <taxon>Pseudomonadati</taxon>
        <taxon>Pseudomonadota</taxon>
        <taxon>Betaproteobacteria</taxon>
        <taxon>Burkholderiales</taxon>
        <taxon>Alcaligenaceae</taxon>
        <taxon>Orrella</taxon>
    </lineage>
</organism>
<dbReference type="Gene3D" id="3.60.21.10">
    <property type="match status" value="1"/>
</dbReference>
<name>A0A2R4XLQ5_9BURK</name>
<dbReference type="SUPFAM" id="SSF56300">
    <property type="entry name" value="Metallo-dependent phosphatases"/>
    <property type="match status" value="1"/>
</dbReference>
<dbReference type="AlphaFoldDB" id="A0A2R4XLQ5"/>
<dbReference type="InterPro" id="IPR050126">
    <property type="entry name" value="Ap4A_hydrolase"/>
</dbReference>
<dbReference type="KEGG" id="boz:DBV39_14415"/>
<dbReference type="GO" id="GO:0008803">
    <property type="term" value="F:bis(5'-nucleosyl)-tetraphosphatase (symmetrical) activity"/>
    <property type="evidence" value="ECO:0007669"/>
    <property type="project" value="TreeGrafter"/>
</dbReference>
<dbReference type="Pfam" id="PF00149">
    <property type="entry name" value="Metallophos"/>
    <property type="match status" value="1"/>
</dbReference>
<protein>
    <recommendedName>
        <fullName evidence="1">Calcineurin-like phosphoesterase domain-containing protein</fullName>
    </recommendedName>
</protein>
<evidence type="ECO:0000313" key="3">
    <source>
        <dbReference type="Proteomes" id="UP000244571"/>
    </source>
</evidence>
<feature type="domain" description="Calcineurin-like phosphoesterase" evidence="1">
    <location>
        <begin position="18"/>
        <end position="78"/>
    </location>
</feature>
<proteinExistence type="predicted"/>
<gene>
    <name evidence="2" type="ORF">DBV39_14415</name>
</gene>
<dbReference type="EMBL" id="CP028901">
    <property type="protein sequence ID" value="AWB34715.1"/>
    <property type="molecule type" value="Genomic_DNA"/>
</dbReference>
<accession>A0A2R4XLQ5</accession>
<dbReference type="Proteomes" id="UP000244571">
    <property type="component" value="Chromosome"/>
</dbReference>
<dbReference type="RefSeq" id="WP_108622127.1">
    <property type="nucleotide sequence ID" value="NZ_CP028901.1"/>
</dbReference>
<dbReference type="GO" id="GO:0016791">
    <property type="term" value="F:phosphatase activity"/>
    <property type="evidence" value="ECO:0007669"/>
    <property type="project" value="TreeGrafter"/>
</dbReference>
<dbReference type="PANTHER" id="PTHR42850:SF11">
    <property type="entry name" value="BIS(5'-NUCLEOSYL)-TETRAPHOSPHATASE [SYMMETRICAL]"/>
    <property type="match status" value="1"/>
</dbReference>
<dbReference type="PANTHER" id="PTHR42850">
    <property type="entry name" value="METALLOPHOSPHOESTERASE"/>
    <property type="match status" value="1"/>
</dbReference>
<dbReference type="GO" id="GO:0110154">
    <property type="term" value="P:RNA decapping"/>
    <property type="evidence" value="ECO:0007669"/>
    <property type="project" value="TreeGrafter"/>
</dbReference>
<dbReference type="OrthoDB" id="5296354at2"/>
<evidence type="ECO:0000259" key="1">
    <source>
        <dbReference type="Pfam" id="PF00149"/>
    </source>
</evidence>
<evidence type="ECO:0000313" key="2">
    <source>
        <dbReference type="EMBL" id="AWB34715.1"/>
    </source>
</evidence>
<dbReference type="InterPro" id="IPR029052">
    <property type="entry name" value="Metallo-depent_PP-like"/>
</dbReference>
<dbReference type="InterPro" id="IPR004843">
    <property type="entry name" value="Calcineurin-like_PHP"/>
</dbReference>
<keyword evidence="3" id="KW-1185">Reference proteome</keyword>
<reference evidence="2 3" key="1">
    <citation type="submission" date="2018-04" db="EMBL/GenBank/DDBJ databases">
        <title>Bordetella sp. HZ20 isolated from seawater.</title>
        <authorList>
            <person name="Sun C."/>
        </authorList>
    </citation>
    <scope>NUCLEOTIDE SEQUENCE [LARGE SCALE GENOMIC DNA]</scope>
    <source>
        <strain evidence="2 3">HZ20</strain>
    </source>
</reference>
<dbReference type="GO" id="GO:0005737">
    <property type="term" value="C:cytoplasm"/>
    <property type="evidence" value="ECO:0007669"/>
    <property type="project" value="TreeGrafter"/>
</dbReference>
<sequence length="99" mass="11036">MQPLHKRLPSNTTGRDFIVGDMHGCHDLFEAELEKASFDPACDRIVSVGDLIDRGPNSLACLRFLKQPWFHAVHGNHATQRLRSVLKDSFSPALTLGEP</sequence>